<keyword evidence="2" id="KW-0479">Metal-binding</keyword>
<proteinExistence type="predicted"/>
<evidence type="ECO:0000313" key="6">
    <source>
        <dbReference type="EMBL" id="PQM48384.1"/>
    </source>
</evidence>
<dbReference type="Pfam" id="PF08240">
    <property type="entry name" value="ADH_N"/>
    <property type="match status" value="1"/>
</dbReference>
<dbReference type="SUPFAM" id="SSF50129">
    <property type="entry name" value="GroES-like"/>
    <property type="match status" value="1"/>
</dbReference>
<dbReference type="PANTHER" id="PTHR42813:SF2">
    <property type="entry name" value="DEHYDROGENASE, ZINC-CONTAINING, PUTATIVE (AFU_ORTHOLOGUE AFUA_2G02810)-RELATED"/>
    <property type="match status" value="1"/>
</dbReference>
<evidence type="ECO:0000313" key="7">
    <source>
        <dbReference type="Proteomes" id="UP000238296"/>
    </source>
</evidence>
<dbReference type="EC" id="1.1.1.1" evidence="6"/>
<dbReference type="GO" id="GO:0008270">
    <property type="term" value="F:zinc ion binding"/>
    <property type="evidence" value="ECO:0007669"/>
    <property type="project" value="InterPro"/>
</dbReference>
<dbReference type="PROSITE" id="PS00059">
    <property type="entry name" value="ADH_ZINC"/>
    <property type="match status" value="1"/>
</dbReference>
<evidence type="ECO:0000256" key="4">
    <source>
        <dbReference type="ARBA" id="ARBA00023002"/>
    </source>
</evidence>
<comment type="cofactor">
    <cofactor evidence="1">
        <name>Zn(2+)</name>
        <dbReference type="ChEBI" id="CHEBI:29105"/>
    </cofactor>
</comment>
<name>A0A2S8BNY8_9MYCO</name>
<dbReference type="InterPro" id="IPR002328">
    <property type="entry name" value="ADH_Zn_CS"/>
</dbReference>
<gene>
    <name evidence="6" type="ORF">C1Y40_01396</name>
</gene>
<comment type="caution">
    <text evidence="6">The sequence shown here is derived from an EMBL/GenBank/DDBJ whole genome shotgun (WGS) entry which is preliminary data.</text>
</comment>
<evidence type="ECO:0000256" key="3">
    <source>
        <dbReference type="ARBA" id="ARBA00022833"/>
    </source>
</evidence>
<sequence>MRAVVIDGPGSIRVDSRPDPVLPGPDAAIVAVTAAAICGSDLHFYDGEYPLAEPVALGHEAVGTVVEVGAAVRTSRPAMRCWCRRWPDAGPARAARPGTR</sequence>
<organism evidence="6 7">
    <name type="scientific">Mycobacterium talmoniae</name>
    <dbReference type="NCBI Taxonomy" id="1858794"/>
    <lineage>
        <taxon>Bacteria</taxon>
        <taxon>Bacillati</taxon>
        <taxon>Actinomycetota</taxon>
        <taxon>Actinomycetes</taxon>
        <taxon>Mycobacteriales</taxon>
        <taxon>Mycobacteriaceae</taxon>
        <taxon>Mycobacterium</taxon>
    </lineage>
</organism>
<accession>A0A2S8BNY8</accession>
<dbReference type="EMBL" id="PPEA01000204">
    <property type="protein sequence ID" value="PQM48384.1"/>
    <property type="molecule type" value="Genomic_DNA"/>
</dbReference>
<keyword evidence="4 6" id="KW-0560">Oxidoreductase</keyword>
<evidence type="ECO:0000256" key="1">
    <source>
        <dbReference type="ARBA" id="ARBA00001947"/>
    </source>
</evidence>
<feature type="domain" description="Alcohol dehydrogenase-like N-terminal" evidence="5">
    <location>
        <begin position="24"/>
        <end position="82"/>
    </location>
</feature>
<dbReference type="Proteomes" id="UP000238296">
    <property type="component" value="Unassembled WGS sequence"/>
</dbReference>
<protein>
    <submittedName>
        <fullName evidence="6">Putative zinc-binding alcohol dehydrogenase</fullName>
        <ecNumber evidence="6">1.1.1.1</ecNumber>
    </submittedName>
</protein>
<evidence type="ECO:0000259" key="5">
    <source>
        <dbReference type="Pfam" id="PF08240"/>
    </source>
</evidence>
<dbReference type="Gene3D" id="3.90.180.10">
    <property type="entry name" value="Medium-chain alcohol dehydrogenases, catalytic domain"/>
    <property type="match status" value="1"/>
</dbReference>
<dbReference type="GO" id="GO:0004022">
    <property type="term" value="F:alcohol dehydrogenase (NAD+) activity"/>
    <property type="evidence" value="ECO:0007669"/>
    <property type="project" value="UniProtKB-EC"/>
</dbReference>
<dbReference type="InterPro" id="IPR013154">
    <property type="entry name" value="ADH-like_N"/>
</dbReference>
<evidence type="ECO:0000256" key="2">
    <source>
        <dbReference type="ARBA" id="ARBA00022723"/>
    </source>
</evidence>
<keyword evidence="3" id="KW-0862">Zinc</keyword>
<dbReference type="InterPro" id="IPR011032">
    <property type="entry name" value="GroES-like_sf"/>
</dbReference>
<dbReference type="PANTHER" id="PTHR42813">
    <property type="entry name" value="ZINC-TYPE ALCOHOL DEHYDROGENASE-LIKE"/>
    <property type="match status" value="1"/>
</dbReference>
<reference evidence="6 7" key="1">
    <citation type="journal article" date="2017" name="Int. J. Syst. Evol. Microbiol.">
        <title>Mycobacterium talmoniae sp. nov., a slowly growing mycobacterium isolated from human respiratory samples.</title>
        <authorList>
            <person name="Davidson R.M."/>
            <person name="DeGroote M.A."/>
            <person name="Marola J.L."/>
            <person name="Buss S."/>
            <person name="Jones V."/>
            <person name="McNeil M.R."/>
            <person name="Freifeld A.G."/>
            <person name="Elaine Epperson L."/>
            <person name="Hasan N.A."/>
            <person name="Jackson M."/>
            <person name="Iwen P.C."/>
            <person name="Salfinger M."/>
            <person name="Strong M."/>
        </authorList>
    </citation>
    <scope>NUCLEOTIDE SEQUENCE [LARGE SCALE GENOMIC DNA]</scope>
    <source>
        <strain evidence="6 7">ATCC BAA-2683</strain>
    </source>
</reference>
<dbReference type="AlphaFoldDB" id="A0A2S8BNY8"/>